<accession>A0A2G2W7R7</accession>
<keyword evidence="3" id="KW-1185">Reference proteome</keyword>
<dbReference type="Proteomes" id="UP000224567">
    <property type="component" value="Unassembled WGS sequence"/>
</dbReference>
<sequence length="102" mass="11240">MATSNASSPILSSSPENESQQADSLSPPMVLKFDDISANSILEKKEYPIDMSFPDIKNSIYSIGKFRISRTVYIQSTSISNSETSELQISTTSPTEVNEEEK</sequence>
<comment type="caution">
    <text evidence="2">The sequence shown here is derived from an EMBL/GenBank/DDBJ whole genome shotgun (WGS) entry which is preliminary data.</text>
</comment>
<feature type="compositionally biased region" description="Polar residues" evidence="1">
    <location>
        <begin position="79"/>
        <end position="96"/>
    </location>
</feature>
<dbReference type="EMBL" id="MLFT02000008">
    <property type="protein sequence ID" value="PHT41264.1"/>
    <property type="molecule type" value="Genomic_DNA"/>
</dbReference>
<name>A0A2G2W7R7_CAPBA</name>
<proteinExistence type="predicted"/>
<organism evidence="2 3">
    <name type="scientific">Capsicum baccatum</name>
    <name type="common">Peruvian pepper</name>
    <dbReference type="NCBI Taxonomy" id="33114"/>
    <lineage>
        <taxon>Eukaryota</taxon>
        <taxon>Viridiplantae</taxon>
        <taxon>Streptophyta</taxon>
        <taxon>Embryophyta</taxon>
        <taxon>Tracheophyta</taxon>
        <taxon>Spermatophyta</taxon>
        <taxon>Magnoliopsida</taxon>
        <taxon>eudicotyledons</taxon>
        <taxon>Gunneridae</taxon>
        <taxon>Pentapetalae</taxon>
        <taxon>asterids</taxon>
        <taxon>lamiids</taxon>
        <taxon>Solanales</taxon>
        <taxon>Solanaceae</taxon>
        <taxon>Solanoideae</taxon>
        <taxon>Capsiceae</taxon>
        <taxon>Capsicum</taxon>
    </lineage>
</organism>
<feature type="region of interest" description="Disordered" evidence="1">
    <location>
        <begin position="1"/>
        <end position="28"/>
    </location>
</feature>
<evidence type="ECO:0000313" key="3">
    <source>
        <dbReference type="Proteomes" id="UP000224567"/>
    </source>
</evidence>
<gene>
    <name evidence="2" type="ORF">CQW23_20118</name>
</gene>
<reference evidence="2 3" key="1">
    <citation type="journal article" date="2017" name="Genome Biol.">
        <title>New reference genome sequences of hot pepper reveal the massive evolution of plant disease-resistance genes by retroduplication.</title>
        <authorList>
            <person name="Kim S."/>
            <person name="Park J."/>
            <person name="Yeom S.I."/>
            <person name="Kim Y.M."/>
            <person name="Seo E."/>
            <person name="Kim K.T."/>
            <person name="Kim M.S."/>
            <person name="Lee J.M."/>
            <person name="Cheong K."/>
            <person name="Shin H.S."/>
            <person name="Kim S.B."/>
            <person name="Han K."/>
            <person name="Lee J."/>
            <person name="Park M."/>
            <person name="Lee H.A."/>
            <person name="Lee H.Y."/>
            <person name="Lee Y."/>
            <person name="Oh S."/>
            <person name="Lee J.H."/>
            <person name="Choi E."/>
            <person name="Choi E."/>
            <person name="Lee S.E."/>
            <person name="Jeon J."/>
            <person name="Kim H."/>
            <person name="Choi G."/>
            <person name="Song H."/>
            <person name="Lee J."/>
            <person name="Lee S.C."/>
            <person name="Kwon J.K."/>
            <person name="Lee H.Y."/>
            <person name="Koo N."/>
            <person name="Hong Y."/>
            <person name="Kim R.W."/>
            <person name="Kang W.H."/>
            <person name="Huh J.H."/>
            <person name="Kang B.C."/>
            <person name="Yang T.J."/>
            <person name="Lee Y.H."/>
            <person name="Bennetzen J.L."/>
            <person name="Choi D."/>
        </authorList>
    </citation>
    <scope>NUCLEOTIDE SEQUENCE [LARGE SCALE GENOMIC DNA]</scope>
    <source>
        <strain evidence="3">cv. PBC81</strain>
    </source>
</reference>
<reference evidence="3" key="2">
    <citation type="journal article" date="2017" name="J. Anim. Genet.">
        <title>Multiple reference genome sequences of hot pepper reveal the massive evolution of plant disease resistance genes by retroduplication.</title>
        <authorList>
            <person name="Kim S."/>
            <person name="Park J."/>
            <person name="Yeom S.-I."/>
            <person name="Kim Y.-M."/>
            <person name="Seo E."/>
            <person name="Kim K.-T."/>
            <person name="Kim M.-S."/>
            <person name="Lee J.M."/>
            <person name="Cheong K."/>
            <person name="Shin H.-S."/>
            <person name="Kim S.-B."/>
            <person name="Han K."/>
            <person name="Lee J."/>
            <person name="Park M."/>
            <person name="Lee H.-A."/>
            <person name="Lee H.-Y."/>
            <person name="Lee Y."/>
            <person name="Oh S."/>
            <person name="Lee J.H."/>
            <person name="Choi E."/>
            <person name="Choi E."/>
            <person name="Lee S.E."/>
            <person name="Jeon J."/>
            <person name="Kim H."/>
            <person name="Choi G."/>
            <person name="Song H."/>
            <person name="Lee J."/>
            <person name="Lee S.-C."/>
            <person name="Kwon J.-K."/>
            <person name="Lee H.-Y."/>
            <person name="Koo N."/>
            <person name="Hong Y."/>
            <person name="Kim R.W."/>
            <person name="Kang W.-H."/>
            <person name="Huh J.H."/>
            <person name="Kang B.-C."/>
            <person name="Yang T.-J."/>
            <person name="Lee Y.-H."/>
            <person name="Bennetzen J.L."/>
            <person name="Choi D."/>
        </authorList>
    </citation>
    <scope>NUCLEOTIDE SEQUENCE [LARGE SCALE GENOMIC DNA]</scope>
    <source>
        <strain evidence="3">cv. PBC81</strain>
    </source>
</reference>
<feature type="compositionally biased region" description="Low complexity" evidence="1">
    <location>
        <begin position="1"/>
        <end position="19"/>
    </location>
</feature>
<protein>
    <submittedName>
        <fullName evidence="2">Uncharacterized protein</fullName>
    </submittedName>
</protein>
<evidence type="ECO:0000256" key="1">
    <source>
        <dbReference type="SAM" id="MobiDB-lite"/>
    </source>
</evidence>
<dbReference type="STRING" id="33114.A0A2G2W7R7"/>
<feature type="region of interest" description="Disordered" evidence="1">
    <location>
        <begin position="79"/>
        <end position="102"/>
    </location>
</feature>
<dbReference type="AlphaFoldDB" id="A0A2G2W7R7"/>
<evidence type="ECO:0000313" key="2">
    <source>
        <dbReference type="EMBL" id="PHT41264.1"/>
    </source>
</evidence>